<keyword evidence="3" id="KW-1185">Reference proteome</keyword>
<feature type="domain" description="TcaA protein NTF2-like" evidence="1">
    <location>
        <begin position="17"/>
        <end position="69"/>
    </location>
</feature>
<proteinExistence type="predicted"/>
<gene>
    <name evidence="2" type="ORF">MUG84_19990</name>
</gene>
<dbReference type="Proteomes" id="UP001139347">
    <property type="component" value="Unassembled WGS sequence"/>
</dbReference>
<dbReference type="Pfam" id="PF22819">
    <property type="entry name" value="TcaA_5th"/>
    <property type="match status" value="1"/>
</dbReference>
<name>A0A9X2B824_9BACL</name>
<dbReference type="RefSeq" id="WP_244728114.1">
    <property type="nucleotide sequence ID" value="NZ_JALIRP010000008.1"/>
</dbReference>
<comment type="caution">
    <text evidence="2">The sequence shown here is derived from an EMBL/GenBank/DDBJ whole genome shotgun (WGS) entry which is preliminary data.</text>
</comment>
<organism evidence="2 3">
    <name type="scientific">Paenibacillus mangrovi</name>
    <dbReference type="NCBI Taxonomy" id="2931978"/>
    <lineage>
        <taxon>Bacteria</taxon>
        <taxon>Bacillati</taxon>
        <taxon>Bacillota</taxon>
        <taxon>Bacilli</taxon>
        <taxon>Bacillales</taxon>
        <taxon>Paenibacillaceae</taxon>
        <taxon>Paenibacillus</taxon>
    </lineage>
</organism>
<protein>
    <recommendedName>
        <fullName evidence="1">TcaA protein NTF2-like domain-containing protein</fullName>
    </recommendedName>
</protein>
<dbReference type="InterPro" id="IPR054528">
    <property type="entry name" value="TcaA_5th"/>
</dbReference>
<accession>A0A9X2B824</accession>
<dbReference type="EMBL" id="JALIRP010000008">
    <property type="protein sequence ID" value="MCJ8014013.1"/>
    <property type="molecule type" value="Genomic_DNA"/>
</dbReference>
<sequence>MRAFFVDRMDCLENNGCELLDLSKNNDGSIKAVTSEDYTINYQDGSVKNKKFVSEYKLVTIDGMLMVHQLVSTKEQ</sequence>
<evidence type="ECO:0000259" key="1">
    <source>
        <dbReference type="Pfam" id="PF22819"/>
    </source>
</evidence>
<reference evidence="2" key="1">
    <citation type="submission" date="2022-04" db="EMBL/GenBank/DDBJ databases">
        <title>Paenibacillus mangrovi sp. nov., a novel endophytic bacterium isolated from bark of Kandelia candel.</title>
        <authorList>
            <person name="Tuo L."/>
        </authorList>
    </citation>
    <scope>NUCLEOTIDE SEQUENCE</scope>
    <source>
        <strain evidence="2">KQZ6P-2</strain>
    </source>
</reference>
<evidence type="ECO:0000313" key="2">
    <source>
        <dbReference type="EMBL" id="MCJ8014013.1"/>
    </source>
</evidence>
<evidence type="ECO:0000313" key="3">
    <source>
        <dbReference type="Proteomes" id="UP001139347"/>
    </source>
</evidence>
<dbReference type="AlphaFoldDB" id="A0A9X2B824"/>